<gene>
    <name evidence="2" type="ORF">V3851_05780</name>
</gene>
<dbReference type="PANTHER" id="PTHR10885:SF0">
    <property type="entry name" value="ISOPENTENYL-DIPHOSPHATE DELTA-ISOMERASE"/>
    <property type="match status" value="1"/>
</dbReference>
<sequence length="211" mass="24368">MSQDEVFDIYDEEMTKIGVERREIVHAKGYWHQTFHCWIVNRTHNGGAKLLLQLRHPDKDTYPGLLDISSAGHLQSGETVEDGVRELEEELGIRAAMDELVYCGMVPQEKQLPMGLIDREFNHIFIYEFGKPLEAYEYQADEISGLFFAELEDFKRLVSGEVDRIEIEGIVNDESEYSGSLRRREIGPDDVTPRSDEYYNLLFQKIADLTS</sequence>
<keyword evidence="3" id="KW-1185">Reference proteome</keyword>
<dbReference type="SUPFAM" id="SSF55811">
    <property type="entry name" value="Nudix"/>
    <property type="match status" value="1"/>
</dbReference>
<organism evidence="2 3">
    <name type="scientific">Paenibacillus haidiansis</name>
    <dbReference type="NCBI Taxonomy" id="1574488"/>
    <lineage>
        <taxon>Bacteria</taxon>
        <taxon>Bacillati</taxon>
        <taxon>Bacillota</taxon>
        <taxon>Bacilli</taxon>
        <taxon>Bacillales</taxon>
        <taxon>Paenibacillaceae</taxon>
        <taxon>Paenibacillus</taxon>
    </lineage>
</organism>
<evidence type="ECO:0000259" key="1">
    <source>
        <dbReference type="PROSITE" id="PS51462"/>
    </source>
</evidence>
<evidence type="ECO:0000313" key="3">
    <source>
        <dbReference type="Proteomes" id="UP001306950"/>
    </source>
</evidence>
<protein>
    <submittedName>
        <fullName evidence="2">NUDIX domain-containing protein</fullName>
    </submittedName>
</protein>
<reference evidence="2 3" key="1">
    <citation type="submission" date="2024-02" db="EMBL/GenBank/DDBJ databases">
        <title>A nitrogen-fixing paenibacillus bacterium.</title>
        <authorList>
            <person name="Zhang W.L."/>
            <person name="Chen S.F."/>
        </authorList>
    </citation>
    <scope>NUCLEOTIDE SEQUENCE [LARGE SCALE GENOMIC DNA]</scope>
    <source>
        <strain evidence="2 3">M1</strain>
    </source>
</reference>
<dbReference type="RefSeq" id="WP_331845571.1">
    <property type="nucleotide sequence ID" value="NZ_JAZHPZ010000002.1"/>
</dbReference>
<dbReference type="EMBL" id="JAZHPZ010000002">
    <property type="protein sequence ID" value="MEF2965337.1"/>
    <property type="molecule type" value="Genomic_DNA"/>
</dbReference>
<name>A0ABU7VNL6_9BACL</name>
<dbReference type="CDD" id="cd04692">
    <property type="entry name" value="NUDIX_Hydrolase"/>
    <property type="match status" value="1"/>
</dbReference>
<proteinExistence type="predicted"/>
<evidence type="ECO:0000313" key="2">
    <source>
        <dbReference type="EMBL" id="MEF2965337.1"/>
    </source>
</evidence>
<dbReference type="PANTHER" id="PTHR10885">
    <property type="entry name" value="ISOPENTENYL-DIPHOSPHATE DELTA-ISOMERASE"/>
    <property type="match status" value="1"/>
</dbReference>
<dbReference type="Gene3D" id="3.90.79.10">
    <property type="entry name" value="Nucleoside Triphosphate Pyrophosphohydrolase"/>
    <property type="match status" value="1"/>
</dbReference>
<dbReference type="Proteomes" id="UP001306950">
    <property type="component" value="Unassembled WGS sequence"/>
</dbReference>
<accession>A0ABU7VNL6</accession>
<dbReference type="Pfam" id="PF00293">
    <property type="entry name" value="NUDIX"/>
    <property type="match status" value="1"/>
</dbReference>
<feature type="domain" description="Nudix hydrolase" evidence="1">
    <location>
        <begin position="30"/>
        <end position="171"/>
    </location>
</feature>
<dbReference type="InterPro" id="IPR000086">
    <property type="entry name" value="NUDIX_hydrolase_dom"/>
</dbReference>
<dbReference type="InterPro" id="IPR015797">
    <property type="entry name" value="NUDIX_hydrolase-like_dom_sf"/>
</dbReference>
<comment type="caution">
    <text evidence="2">The sequence shown here is derived from an EMBL/GenBank/DDBJ whole genome shotgun (WGS) entry which is preliminary data.</text>
</comment>
<dbReference type="PROSITE" id="PS51462">
    <property type="entry name" value="NUDIX"/>
    <property type="match status" value="1"/>
</dbReference>